<dbReference type="InterPro" id="IPR018724">
    <property type="entry name" value="2OG-Fe_dioxygenase"/>
</dbReference>
<dbReference type="Proteomes" id="UP000292110">
    <property type="component" value="Unassembled WGS sequence"/>
</dbReference>
<reference evidence="1 2" key="1">
    <citation type="submission" date="2019-02" db="EMBL/GenBank/DDBJ databases">
        <title>The draft genome of Acinetobacter halotolerans strain JCM 31009.</title>
        <authorList>
            <person name="Qin J."/>
            <person name="Feng Y."/>
            <person name="Nemec A."/>
            <person name="Zong Z."/>
        </authorList>
    </citation>
    <scope>NUCLEOTIDE SEQUENCE [LARGE SCALE GENOMIC DNA]</scope>
    <source>
        <strain evidence="1 2">JCM 31009</strain>
    </source>
</reference>
<dbReference type="Pfam" id="PF10014">
    <property type="entry name" value="2OG-Fe_Oxy_2"/>
    <property type="match status" value="1"/>
</dbReference>
<accession>A0A4Q6XCP9</accession>
<dbReference type="GO" id="GO:0051213">
    <property type="term" value="F:dioxygenase activity"/>
    <property type="evidence" value="ECO:0007669"/>
    <property type="project" value="InterPro"/>
</dbReference>
<dbReference type="RefSeq" id="WP_130161024.1">
    <property type="nucleotide sequence ID" value="NZ_SGIM01000002.1"/>
</dbReference>
<sequence length="245" mass="28610">MGHLEQLAYLKLGLSSENLLEDGYQFLPGSAWIFPSYLSKFWNQLVDSWNHLELDTYMKEGDIYRYRKFGRFIYDDTTGHVQPIINSIFYQSKSINQYAGDVERKFTHLDDNIYKNRFLHYIIASSLHHFIETYKLTEKKWDVTLHQFRILATKELTGLPTPEGIHQDGHKFISMHLINRQNVVGGISSIYNSDKEKLSEITLKKPMDSLFVNDEALYHSVSSISPKSDDISYRDILVIDYNIAK</sequence>
<comment type="caution">
    <text evidence="1">The sequence shown here is derived from an EMBL/GenBank/DDBJ whole genome shotgun (WGS) entry which is preliminary data.</text>
</comment>
<gene>
    <name evidence="1" type="ORF">EXE30_02330</name>
</gene>
<evidence type="ECO:0000313" key="2">
    <source>
        <dbReference type="Proteomes" id="UP000292110"/>
    </source>
</evidence>
<protein>
    <recommendedName>
        <fullName evidence="3">2OG-Fe dioxygenase family protein</fullName>
    </recommendedName>
</protein>
<evidence type="ECO:0008006" key="3">
    <source>
        <dbReference type="Google" id="ProtNLM"/>
    </source>
</evidence>
<organism evidence="1 2">
    <name type="scientific">Acinetobacter halotolerans</name>
    <dbReference type="NCBI Taxonomy" id="1752076"/>
    <lineage>
        <taxon>Bacteria</taxon>
        <taxon>Pseudomonadati</taxon>
        <taxon>Pseudomonadota</taxon>
        <taxon>Gammaproteobacteria</taxon>
        <taxon>Moraxellales</taxon>
        <taxon>Moraxellaceae</taxon>
        <taxon>Acinetobacter</taxon>
    </lineage>
</organism>
<dbReference type="AlphaFoldDB" id="A0A4Q6XCP9"/>
<evidence type="ECO:0000313" key="1">
    <source>
        <dbReference type="EMBL" id="RZF55664.1"/>
    </source>
</evidence>
<name>A0A4Q6XCP9_9GAMM</name>
<keyword evidence="2" id="KW-1185">Reference proteome</keyword>
<dbReference type="Gene3D" id="2.60.120.620">
    <property type="entry name" value="q2cbj1_9rhob like domain"/>
    <property type="match status" value="1"/>
</dbReference>
<proteinExistence type="predicted"/>
<dbReference type="EMBL" id="SGIM01000002">
    <property type="protein sequence ID" value="RZF55664.1"/>
    <property type="molecule type" value="Genomic_DNA"/>
</dbReference>